<comment type="caution">
    <text evidence="2">The sequence shown here is derived from an EMBL/GenBank/DDBJ whole genome shotgun (WGS) entry which is preliminary data.</text>
</comment>
<keyword evidence="1" id="KW-0472">Membrane</keyword>
<sequence length="103" mass="11418">MKNSKILSWSIINSLAAFVYISGVAWLMFNGEKFFGKAESFWMPVALLLLFVISATIVGALILGRPILLYLDGKKSDAITLLAYTVGCLFIVTIITFILLYSF</sequence>
<gene>
    <name evidence="2" type="ORF">A2Y98_02330</name>
</gene>
<feature type="transmembrane region" description="Helical" evidence="1">
    <location>
        <begin position="82"/>
        <end position="101"/>
    </location>
</feature>
<keyword evidence="1" id="KW-1133">Transmembrane helix</keyword>
<evidence type="ECO:0000256" key="1">
    <source>
        <dbReference type="SAM" id="Phobius"/>
    </source>
</evidence>
<reference evidence="2 3" key="1">
    <citation type="journal article" date="2016" name="Nat. Commun.">
        <title>Thousands of microbial genomes shed light on interconnected biogeochemical processes in an aquifer system.</title>
        <authorList>
            <person name="Anantharaman K."/>
            <person name="Brown C.T."/>
            <person name="Hug L.A."/>
            <person name="Sharon I."/>
            <person name="Castelle C.J."/>
            <person name="Probst A.J."/>
            <person name="Thomas B.C."/>
            <person name="Singh A."/>
            <person name="Wilkins M.J."/>
            <person name="Karaoz U."/>
            <person name="Brodie E.L."/>
            <person name="Williams K.H."/>
            <person name="Hubbard S.S."/>
            <person name="Banfield J.F."/>
        </authorList>
    </citation>
    <scope>NUCLEOTIDE SEQUENCE [LARGE SCALE GENOMIC DNA]</scope>
</reference>
<dbReference type="EMBL" id="MHMW01000018">
    <property type="protein sequence ID" value="OGZ34148.1"/>
    <property type="molecule type" value="Genomic_DNA"/>
</dbReference>
<dbReference type="AlphaFoldDB" id="A0A1G2F960"/>
<dbReference type="Proteomes" id="UP000179099">
    <property type="component" value="Unassembled WGS sequence"/>
</dbReference>
<evidence type="ECO:0000313" key="3">
    <source>
        <dbReference type="Proteomes" id="UP000179099"/>
    </source>
</evidence>
<keyword evidence="1" id="KW-0812">Transmembrane</keyword>
<feature type="transmembrane region" description="Helical" evidence="1">
    <location>
        <begin position="6"/>
        <end position="29"/>
    </location>
</feature>
<proteinExistence type="predicted"/>
<feature type="transmembrane region" description="Helical" evidence="1">
    <location>
        <begin position="41"/>
        <end position="62"/>
    </location>
</feature>
<protein>
    <submittedName>
        <fullName evidence="2">Uncharacterized protein</fullName>
    </submittedName>
</protein>
<accession>A0A1G2F960</accession>
<name>A0A1G2F960_9BACT</name>
<evidence type="ECO:0000313" key="2">
    <source>
        <dbReference type="EMBL" id="OGZ34148.1"/>
    </source>
</evidence>
<organism evidence="2 3">
    <name type="scientific">Candidatus Portnoybacteria bacterium RBG_19FT_COMBO_36_7</name>
    <dbReference type="NCBI Taxonomy" id="1801992"/>
    <lineage>
        <taxon>Bacteria</taxon>
        <taxon>Candidatus Portnoyibacteriota</taxon>
    </lineage>
</organism>